<organism evidence="4 5">
    <name type="scientific">Ostreococcus tauri</name>
    <name type="common">Marine green alga</name>
    <dbReference type="NCBI Taxonomy" id="70448"/>
    <lineage>
        <taxon>Eukaryota</taxon>
        <taxon>Viridiplantae</taxon>
        <taxon>Chlorophyta</taxon>
        <taxon>Mamiellophyceae</taxon>
        <taxon>Mamiellales</taxon>
        <taxon>Bathycoccaceae</taxon>
        <taxon>Ostreococcus</taxon>
    </lineage>
</organism>
<evidence type="ECO:0000256" key="3">
    <source>
        <dbReference type="PROSITE-ProRule" id="PRU00023"/>
    </source>
</evidence>
<dbReference type="Pfam" id="PF12796">
    <property type="entry name" value="Ank_2"/>
    <property type="match status" value="1"/>
</dbReference>
<dbReference type="STRING" id="70448.Q00X33"/>
<dbReference type="InterPro" id="IPR002110">
    <property type="entry name" value="Ankyrin_rpt"/>
</dbReference>
<evidence type="ECO:0000313" key="4">
    <source>
        <dbReference type="EMBL" id="CAL56478.1"/>
    </source>
</evidence>
<evidence type="ECO:0000256" key="1">
    <source>
        <dbReference type="ARBA" id="ARBA00022737"/>
    </source>
</evidence>
<keyword evidence="5" id="KW-1185">Reference proteome</keyword>
<accession>Q00X33</accession>
<keyword evidence="1" id="KW-0677">Repeat</keyword>
<comment type="caution">
    <text evidence="4">The sequence shown here is derived from an EMBL/GenBank/DDBJ whole genome shotgun (WGS) entry which is preliminary data.</text>
</comment>
<dbReference type="AlphaFoldDB" id="Q00X33"/>
<dbReference type="InterPro" id="IPR036770">
    <property type="entry name" value="Ankyrin_rpt-contain_sf"/>
</dbReference>
<sequence>MDACARAAACDRAWFANLDRDALLDAARARDEDGRSAFHRACATGARGRAIVALTLERVTMEHARELARGVDGGEWTPLHTSAALGEAETCGGLLAAGARTDARTPGGQTPGHYAASKGHASVLEKLACAEDVGWMTSEDATGATPLHRAAASGKLKAIDVLVDALSKGRVEVPKGALEARDKRGQTPLLSACESGQEEAAIRLAKHGANVEARDAEKRGIDELAPKLVSALRQIAAER</sequence>
<feature type="repeat" description="ANK" evidence="3">
    <location>
        <begin position="142"/>
        <end position="164"/>
    </location>
</feature>
<reference evidence="5" key="1">
    <citation type="journal article" date="2006" name="Proc. Natl. Acad. Sci. U.S.A.">
        <title>Genome analysis of the smallest free-living eukaryote Ostreococcus tauri unveils many unique features.</title>
        <authorList>
            <person name="Derelle E."/>
            <person name="Ferraz C."/>
            <person name="Rombauts S."/>
            <person name="Rouze P."/>
            <person name="Worden A.Z."/>
            <person name="Robbens S."/>
            <person name="Partensky F."/>
            <person name="Degroeve S."/>
            <person name="Echeynie S."/>
            <person name="Cooke R."/>
            <person name="Saeys Y."/>
            <person name="Wuyts J."/>
            <person name="Jabbari K."/>
            <person name="Bowler C."/>
            <person name="Panaud O."/>
            <person name="Piegu B."/>
            <person name="Ball S.G."/>
            <person name="Ral J.-P."/>
            <person name="Bouget F.-Y."/>
            <person name="Piganeau G."/>
            <person name="De Baets B."/>
            <person name="Picard A."/>
            <person name="Delseny M."/>
            <person name="Demaille J."/>
            <person name="Van de Peer Y."/>
            <person name="Moreau H."/>
        </authorList>
    </citation>
    <scope>NUCLEOTIDE SEQUENCE [LARGE SCALE GENOMIC DNA]</scope>
    <source>
        <strain evidence="5">OTTH 0595 / CCAP 157/2 / RCC745</strain>
    </source>
</reference>
<gene>
    <name evidence="4" type="ORF">OT_ostta13g01450</name>
</gene>
<dbReference type="GeneID" id="9835713"/>
<proteinExistence type="predicted"/>
<dbReference type="RefSeq" id="XP_003082621.1">
    <property type="nucleotide sequence ID" value="XM_003082573.1"/>
</dbReference>
<dbReference type="Proteomes" id="UP000009170">
    <property type="component" value="Unassembled WGS sequence"/>
</dbReference>
<reference evidence="4 5" key="2">
    <citation type="journal article" date="2014" name="BMC Genomics">
        <title>An improved genome of the model marine alga Ostreococcus tauri unfolds by assessing Illumina de novo assemblies.</title>
        <authorList>
            <person name="Blanc-Mathieu R."/>
            <person name="Verhelst B."/>
            <person name="Derelle E."/>
            <person name="Rombauts S."/>
            <person name="Bouget F.Y."/>
            <person name="Carre I."/>
            <person name="Chateau A."/>
            <person name="Eyre-Walker A."/>
            <person name="Grimsley N."/>
            <person name="Moreau H."/>
            <person name="Piegu B."/>
            <person name="Rivals E."/>
            <person name="Schackwitz W."/>
            <person name="Van de Peer Y."/>
            <person name="Piganeau G."/>
        </authorList>
    </citation>
    <scope>NUCLEOTIDE SEQUENCE [LARGE SCALE GENOMIC DNA]</scope>
    <source>
        <strain evidence="5">OTTH 0595 / CCAP 157/2 / RCC745</strain>
    </source>
</reference>
<name>Q00X33_OSTTA</name>
<protein>
    <submittedName>
        <fullName evidence="4">Ankyrin repeat</fullName>
    </submittedName>
</protein>
<dbReference type="InParanoid" id="Q00X33"/>
<dbReference type="PROSITE" id="PS50297">
    <property type="entry name" value="ANK_REP_REGION"/>
    <property type="match status" value="2"/>
</dbReference>
<dbReference type="SUPFAM" id="SSF48403">
    <property type="entry name" value="Ankyrin repeat"/>
    <property type="match status" value="1"/>
</dbReference>
<dbReference type="InterPro" id="IPR050889">
    <property type="entry name" value="Dendritic_Spine_Reg/Scaffold"/>
</dbReference>
<dbReference type="OMA" id="PRSCCER"/>
<dbReference type="OrthoDB" id="548769at2759"/>
<keyword evidence="2 3" id="KW-0040">ANK repeat</keyword>
<dbReference type="Gene3D" id="1.25.40.20">
    <property type="entry name" value="Ankyrin repeat-containing domain"/>
    <property type="match status" value="2"/>
</dbReference>
<dbReference type="PROSITE" id="PS50088">
    <property type="entry name" value="ANK_REPEAT"/>
    <property type="match status" value="2"/>
</dbReference>
<dbReference type="EMBL" id="CAID01000013">
    <property type="protein sequence ID" value="CAL56478.1"/>
    <property type="molecule type" value="Genomic_DNA"/>
</dbReference>
<dbReference type="PANTHER" id="PTHR24166:SF48">
    <property type="entry name" value="PROTEIN VAPYRIN"/>
    <property type="match status" value="1"/>
</dbReference>
<feature type="repeat" description="ANK" evidence="3">
    <location>
        <begin position="184"/>
        <end position="216"/>
    </location>
</feature>
<dbReference type="PANTHER" id="PTHR24166">
    <property type="entry name" value="ROLLING PEBBLES, ISOFORM B"/>
    <property type="match status" value="1"/>
</dbReference>
<dbReference type="SMART" id="SM00248">
    <property type="entry name" value="ANK"/>
    <property type="match status" value="5"/>
</dbReference>
<evidence type="ECO:0000313" key="5">
    <source>
        <dbReference type="Proteomes" id="UP000009170"/>
    </source>
</evidence>
<dbReference type="KEGG" id="ota:OT_ostta13g01450"/>
<evidence type="ECO:0000256" key="2">
    <source>
        <dbReference type="ARBA" id="ARBA00023043"/>
    </source>
</evidence>